<comment type="caution">
    <text evidence="12">The sequence shown here is derived from an EMBL/GenBank/DDBJ whole genome shotgun (WGS) entry which is preliminary data.</text>
</comment>
<dbReference type="PANTHER" id="PTHR30372:SF4">
    <property type="entry name" value="LIPID-A-DISACCHARIDE SYNTHASE, MITOCHONDRIAL-RELATED"/>
    <property type="match status" value="1"/>
</dbReference>
<dbReference type="InterPro" id="IPR003835">
    <property type="entry name" value="Glyco_trans_19"/>
</dbReference>
<comment type="pathway">
    <text evidence="11">Bacterial outer membrane biogenesis; LPS lipid A biosynthesis.</text>
</comment>
<dbReference type="eggNOG" id="COG0763">
    <property type="taxonomic scope" value="Bacteria"/>
</dbReference>
<accession>A0A081NH78</accession>
<dbReference type="NCBIfam" id="TIGR00215">
    <property type="entry name" value="lpxB"/>
    <property type="match status" value="1"/>
</dbReference>
<dbReference type="EC" id="2.4.1.182" evidence="3 11"/>
<evidence type="ECO:0000256" key="11">
    <source>
        <dbReference type="HAMAP-Rule" id="MF_00392"/>
    </source>
</evidence>
<reference evidence="12 13" key="1">
    <citation type="submission" date="2014-06" db="EMBL/GenBank/DDBJ databases">
        <title>Whole Genome Sequences of Three Symbiotic Endozoicomonas Bacteria.</title>
        <authorList>
            <person name="Neave M.J."/>
            <person name="Apprill A."/>
            <person name="Voolstra C.R."/>
        </authorList>
    </citation>
    <scope>NUCLEOTIDE SEQUENCE [LARGE SCALE GENOMIC DNA]</scope>
    <source>
        <strain evidence="12 13">DSM 25634</strain>
    </source>
</reference>
<dbReference type="Pfam" id="PF02684">
    <property type="entry name" value="LpxB"/>
    <property type="match status" value="1"/>
</dbReference>
<gene>
    <name evidence="11" type="primary">lpxB</name>
    <name evidence="12" type="ORF">GZ78_09035</name>
</gene>
<evidence type="ECO:0000256" key="6">
    <source>
        <dbReference type="ARBA" id="ARBA00022556"/>
    </source>
</evidence>
<dbReference type="AlphaFoldDB" id="A0A081NH78"/>
<comment type="catalytic activity">
    <reaction evidence="10 11">
        <text>a lipid X + a UDP-2-N,3-O-bis[(3R)-3-hydroxyacyl]-alpha-D-glucosamine = a lipid A disaccharide + UDP + H(+)</text>
        <dbReference type="Rhea" id="RHEA:67828"/>
        <dbReference type="ChEBI" id="CHEBI:15378"/>
        <dbReference type="ChEBI" id="CHEBI:58223"/>
        <dbReference type="ChEBI" id="CHEBI:137748"/>
        <dbReference type="ChEBI" id="CHEBI:176338"/>
        <dbReference type="ChEBI" id="CHEBI:176343"/>
        <dbReference type="EC" id="2.4.1.182"/>
    </reaction>
</comment>
<keyword evidence="9 11" id="KW-0443">Lipid metabolism</keyword>
<evidence type="ECO:0000256" key="9">
    <source>
        <dbReference type="ARBA" id="ARBA00023098"/>
    </source>
</evidence>
<evidence type="ECO:0000313" key="13">
    <source>
        <dbReference type="Proteomes" id="UP000028073"/>
    </source>
</evidence>
<dbReference type="OrthoDB" id="9801642at2"/>
<dbReference type="STRING" id="1137799.GZ78_09035"/>
<evidence type="ECO:0000256" key="4">
    <source>
        <dbReference type="ARBA" id="ARBA00020902"/>
    </source>
</evidence>
<evidence type="ECO:0000256" key="7">
    <source>
        <dbReference type="ARBA" id="ARBA00022676"/>
    </source>
</evidence>
<protein>
    <recommendedName>
        <fullName evidence="4 11">Lipid-A-disaccharide synthase</fullName>
        <ecNumber evidence="3 11">2.4.1.182</ecNumber>
    </recommendedName>
</protein>
<keyword evidence="5 11" id="KW-0444">Lipid biosynthesis</keyword>
<dbReference type="SUPFAM" id="SSF53756">
    <property type="entry name" value="UDP-Glycosyltransferase/glycogen phosphorylase"/>
    <property type="match status" value="1"/>
</dbReference>
<dbReference type="GO" id="GO:0016020">
    <property type="term" value="C:membrane"/>
    <property type="evidence" value="ECO:0007669"/>
    <property type="project" value="GOC"/>
</dbReference>
<evidence type="ECO:0000256" key="8">
    <source>
        <dbReference type="ARBA" id="ARBA00022679"/>
    </source>
</evidence>
<dbReference type="PANTHER" id="PTHR30372">
    <property type="entry name" value="LIPID-A-DISACCHARIDE SYNTHASE"/>
    <property type="match status" value="1"/>
</dbReference>
<dbReference type="Proteomes" id="UP000028073">
    <property type="component" value="Unassembled WGS sequence"/>
</dbReference>
<dbReference type="UniPathway" id="UPA00973"/>
<dbReference type="EMBL" id="JOKH01000002">
    <property type="protein sequence ID" value="KEQ17801.1"/>
    <property type="molecule type" value="Genomic_DNA"/>
</dbReference>
<dbReference type="RefSeq" id="WP_034834700.1">
    <property type="nucleotide sequence ID" value="NZ_JOKH01000002.1"/>
</dbReference>
<comment type="function">
    <text evidence="1 11">Condensation of UDP-2,3-diacylglucosamine and 2,3-diacylglucosamine-1-phosphate to form lipid A disaccharide, a precursor of lipid A, a phosphorylated glycolipid that anchors the lipopolysaccharide to the outer membrane of the cell.</text>
</comment>
<keyword evidence="13" id="KW-1185">Reference proteome</keyword>
<keyword evidence="8 11" id="KW-0808">Transferase</keyword>
<evidence type="ECO:0000256" key="5">
    <source>
        <dbReference type="ARBA" id="ARBA00022516"/>
    </source>
</evidence>
<keyword evidence="6 11" id="KW-0441">Lipid A biosynthesis</keyword>
<proteinExistence type="inferred from homology"/>
<evidence type="ECO:0000256" key="10">
    <source>
        <dbReference type="ARBA" id="ARBA00048975"/>
    </source>
</evidence>
<keyword evidence="7 11" id="KW-0328">Glycosyltransferase</keyword>
<sequence length="385" mass="42624">MSRTLSFALVAGEASGDILGAALIREIKVHHPDARCYGIGGPMMIAEGFESLFPMERLSVMGLVEVLGRLKELLGIRKQLKEAFVSEKPDVFIGIDAPDFNLPLEKFLKSNQIPTVHYVSPQVWAWREGRLKKIRRSVDHMLALLPFEADYYQGHGVPVTFVGHPLADQVAWSPDSSEARRSLGIEEKGAIVALLPGSRKAEVARLGDLFLQTARLLKKDHPDIRFLMPCASEKRKLQLLPMLESYSDLDVTVAVGKASQMMAAANAILIASGTATLEAALHKRPMVISYRMASLSYSILSRLVKVEHVGLPNLLASKPCVPELLQNDATPEKLYEAMSRALDDEEWRSHLVQEFTEIHKTLKRDASALAYQAIMSVVGKYDATK</sequence>
<comment type="similarity">
    <text evidence="2 11">Belongs to the LpxB family.</text>
</comment>
<dbReference type="HAMAP" id="MF_00392">
    <property type="entry name" value="LpxB"/>
    <property type="match status" value="1"/>
</dbReference>
<evidence type="ECO:0000256" key="3">
    <source>
        <dbReference type="ARBA" id="ARBA00012687"/>
    </source>
</evidence>
<evidence type="ECO:0000256" key="1">
    <source>
        <dbReference type="ARBA" id="ARBA00002056"/>
    </source>
</evidence>
<name>A0A081NH78_9GAMM</name>
<dbReference type="GO" id="GO:0009245">
    <property type="term" value="P:lipid A biosynthetic process"/>
    <property type="evidence" value="ECO:0007669"/>
    <property type="project" value="UniProtKB-UniRule"/>
</dbReference>
<evidence type="ECO:0000256" key="2">
    <source>
        <dbReference type="ARBA" id="ARBA00007868"/>
    </source>
</evidence>
<organism evidence="12 13">
    <name type="scientific">Endozoicomonas numazuensis</name>
    <dbReference type="NCBI Taxonomy" id="1137799"/>
    <lineage>
        <taxon>Bacteria</taxon>
        <taxon>Pseudomonadati</taxon>
        <taxon>Pseudomonadota</taxon>
        <taxon>Gammaproteobacteria</taxon>
        <taxon>Oceanospirillales</taxon>
        <taxon>Endozoicomonadaceae</taxon>
        <taxon>Endozoicomonas</taxon>
    </lineage>
</organism>
<dbReference type="GO" id="GO:0008915">
    <property type="term" value="F:lipid-A-disaccharide synthase activity"/>
    <property type="evidence" value="ECO:0007669"/>
    <property type="project" value="UniProtKB-UniRule"/>
</dbReference>
<dbReference type="GO" id="GO:0005543">
    <property type="term" value="F:phospholipid binding"/>
    <property type="evidence" value="ECO:0007669"/>
    <property type="project" value="TreeGrafter"/>
</dbReference>
<evidence type="ECO:0000313" key="12">
    <source>
        <dbReference type="EMBL" id="KEQ17801.1"/>
    </source>
</evidence>